<dbReference type="eggNOG" id="ENOG5031RU4">
    <property type="taxonomic scope" value="Bacteria"/>
</dbReference>
<gene>
    <name evidence="1" type="ORF">HMPREF0016_00871</name>
</gene>
<dbReference type="HOGENOM" id="CLU_200183_1_0_6"/>
<sequence>MDGLMTDKVQAKKDLEFCTAELSKYQNLSRSGLTRDEMLAIDGIMIKLKERVKNLRTSLYD</sequence>
<evidence type="ECO:0000313" key="1">
    <source>
        <dbReference type="EMBL" id="EEY97788.1"/>
    </source>
</evidence>
<proteinExistence type="predicted"/>
<reference evidence="2" key="1">
    <citation type="journal article" date="2012" name="PLoS ONE">
        <title>The success of Acinetobacter species; genetic, metabolic and virulence attributes.</title>
        <authorList>
            <person name="Peleg A.Y."/>
            <person name="de Breij A."/>
            <person name="Adams M.D."/>
            <person name="Cerqueira G.M."/>
            <person name="Mocali S."/>
            <person name="Galardini M."/>
            <person name="Nibbering P.H."/>
            <person name="Earl A.M."/>
            <person name="Ward D.V."/>
            <person name="Paterson D.L."/>
            <person name="Seifert H."/>
            <person name="Dijkshoorn L."/>
        </authorList>
    </citation>
    <scope>NUCLEOTIDE SEQUENCE [LARGE SCALE GENOMIC DNA]</scope>
    <source>
        <strain evidence="2">SH046</strain>
    </source>
</reference>
<evidence type="ECO:0000313" key="2">
    <source>
        <dbReference type="Proteomes" id="UP000012047"/>
    </source>
</evidence>
<dbReference type="Proteomes" id="UP000012047">
    <property type="component" value="Unassembled WGS sequence"/>
</dbReference>
<accession>D0S8R6</accession>
<name>D0S8R6_ACIJO</name>
<protein>
    <submittedName>
        <fullName evidence="1">Uncharacterized protein</fullName>
    </submittedName>
</protein>
<dbReference type="EMBL" id="GG704964">
    <property type="protein sequence ID" value="EEY97788.1"/>
    <property type="molecule type" value="Genomic_DNA"/>
</dbReference>
<dbReference type="AlphaFoldDB" id="D0S8R6"/>
<organism evidence="1 2">
    <name type="scientific">Acinetobacter johnsonii SH046</name>
    <dbReference type="NCBI Taxonomy" id="575586"/>
    <lineage>
        <taxon>Bacteria</taxon>
        <taxon>Pseudomonadati</taxon>
        <taxon>Pseudomonadota</taxon>
        <taxon>Gammaproteobacteria</taxon>
        <taxon>Moraxellales</taxon>
        <taxon>Moraxellaceae</taxon>
        <taxon>Acinetobacter</taxon>
    </lineage>
</organism>